<dbReference type="NCBIfam" id="NF004168">
    <property type="entry name" value="PRK05634.1"/>
    <property type="match status" value="1"/>
</dbReference>
<evidence type="ECO:0000259" key="1">
    <source>
        <dbReference type="Pfam" id="PF01048"/>
    </source>
</evidence>
<dbReference type="GO" id="GO:0019284">
    <property type="term" value="P:L-methionine salvage from S-adenosylmethionine"/>
    <property type="evidence" value="ECO:0007669"/>
    <property type="project" value="TreeGrafter"/>
</dbReference>
<sequence>MSRNGVPQDSVLIVSATRAEARHVPSGSRLLVTGIGKVRATMALSRELASGAPVRQVINIGTAGALRDGVTSNDALGVFLPSAVLEHDISSAELRAMGYEMTDRWELPDGDGTVLASGDTFVADPVRREELARHADLVDMEGCAVAHVSAQFDVPCRLVKAVTDNADEGAMDWPDLVDAAARRLGRWLELEFAGVNRSI</sequence>
<organism evidence="2 3">
    <name type="scientific">Gordonia jinghuaiqii</name>
    <dbReference type="NCBI Taxonomy" id="2758710"/>
    <lineage>
        <taxon>Bacteria</taxon>
        <taxon>Bacillati</taxon>
        <taxon>Actinomycetota</taxon>
        <taxon>Actinomycetes</taxon>
        <taxon>Mycobacteriales</taxon>
        <taxon>Gordoniaceae</taxon>
        <taxon>Gordonia</taxon>
    </lineage>
</organism>
<evidence type="ECO:0000313" key="3">
    <source>
        <dbReference type="Proteomes" id="UP000515663"/>
    </source>
</evidence>
<dbReference type="EMBL" id="CP059491">
    <property type="protein sequence ID" value="QMT00492.1"/>
    <property type="molecule type" value="Genomic_DNA"/>
</dbReference>
<proteinExistence type="predicted"/>
<dbReference type="PANTHER" id="PTHR46832:SF1">
    <property type="entry name" value="5'-METHYLTHIOADENOSINE_S-ADENOSYLHOMOCYSTEINE NUCLEOSIDASE"/>
    <property type="match status" value="1"/>
</dbReference>
<dbReference type="InterPro" id="IPR035994">
    <property type="entry name" value="Nucleoside_phosphorylase_sf"/>
</dbReference>
<dbReference type="KEGG" id="gji:H1R19_16495"/>
<dbReference type="Proteomes" id="UP000515663">
    <property type="component" value="Chromosome"/>
</dbReference>
<dbReference type="GO" id="GO:0009116">
    <property type="term" value="P:nucleoside metabolic process"/>
    <property type="evidence" value="ECO:0007669"/>
    <property type="project" value="InterPro"/>
</dbReference>
<keyword evidence="3" id="KW-1185">Reference proteome</keyword>
<dbReference type="GO" id="GO:0005829">
    <property type="term" value="C:cytosol"/>
    <property type="evidence" value="ECO:0007669"/>
    <property type="project" value="TreeGrafter"/>
</dbReference>
<dbReference type="PANTHER" id="PTHR46832">
    <property type="entry name" value="5'-METHYLTHIOADENOSINE/S-ADENOSYLHOMOCYSTEINE NUCLEOSIDASE"/>
    <property type="match status" value="1"/>
</dbReference>
<dbReference type="Gene3D" id="3.40.50.1580">
    <property type="entry name" value="Nucleoside phosphorylase domain"/>
    <property type="match status" value="1"/>
</dbReference>
<reference evidence="3" key="1">
    <citation type="submission" date="2020-07" db="EMBL/GenBank/DDBJ databases">
        <title>novel species isolated from the respiratory tract of Marmot.</title>
        <authorList>
            <person name="Zhang G."/>
        </authorList>
    </citation>
    <scope>NUCLEOTIDE SEQUENCE [LARGE SCALE GENOMIC DNA]</scope>
    <source>
        <strain evidence="3">686</strain>
    </source>
</reference>
<dbReference type="AlphaFoldDB" id="A0A7D7R1J4"/>
<dbReference type="InterPro" id="IPR000845">
    <property type="entry name" value="Nucleoside_phosphorylase_d"/>
</dbReference>
<name>A0A7D7R1J4_9ACTN</name>
<dbReference type="RefSeq" id="WP_188327449.1">
    <property type="nucleotide sequence ID" value="NZ_CP059491.1"/>
</dbReference>
<dbReference type="CDD" id="cd09008">
    <property type="entry name" value="MTAN"/>
    <property type="match status" value="1"/>
</dbReference>
<dbReference type="SUPFAM" id="SSF53167">
    <property type="entry name" value="Purine and uridine phosphorylases"/>
    <property type="match status" value="1"/>
</dbReference>
<evidence type="ECO:0000313" key="2">
    <source>
        <dbReference type="EMBL" id="QMT00492.1"/>
    </source>
</evidence>
<protein>
    <submittedName>
        <fullName evidence="2">Nucleosidase</fullName>
    </submittedName>
</protein>
<dbReference type="Pfam" id="PF01048">
    <property type="entry name" value="PNP_UDP_1"/>
    <property type="match status" value="1"/>
</dbReference>
<gene>
    <name evidence="2" type="ORF">H1R19_16495</name>
</gene>
<accession>A0A7D7R1J4</accession>
<feature type="domain" description="Nucleoside phosphorylase" evidence="1">
    <location>
        <begin position="114"/>
        <end position="183"/>
    </location>
</feature>
<dbReference type="GO" id="GO:0008930">
    <property type="term" value="F:methylthioadenosine nucleosidase activity"/>
    <property type="evidence" value="ECO:0007669"/>
    <property type="project" value="TreeGrafter"/>
</dbReference>
<dbReference type="GO" id="GO:0008782">
    <property type="term" value="F:adenosylhomocysteine nucleosidase activity"/>
    <property type="evidence" value="ECO:0007669"/>
    <property type="project" value="TreeGrafter"/>
</dbReference>